<evidence type="ECO:0000256" key="3">
    <source>
        <dbReference type="ARBA" id="ARBA00022989"/>
    </source>
</evidence>
<reference evidence="7" key="1">
    <citation type="journal article" date="2018" name="Nat. Microbiol.">
        <title>Leveraging single-cell genomics to expand the fungal tree of life.</title>
        <authorList>
            <person name="Ahrendt S.R."/>
            <person name="Quandt C.A."/>
            <person name="Ciobanu D."/>
            <person name="Clum A."/>
            <person name="Salamov A."/>
            <person name="Andreopoulos B."/>
            <person name="Cheng J.F."/>
            <person name="Woyke T."/>
            <person name="Pelin A."/>
            <person name="Henrissat B."/>
            <person name="Reynolds N.K."/>
            <person name="Benny G.L."/>
            <person name="Smith M.E."/>
            <person name="James T.Y."/>
            <person name="Grigoriev I.V."/>
        </authorList>
    </citation>
    <scope>NUCLEOTIDE SEQUENCE [LARGE SCALE GENOMIC DNA]</scope>
</reference>
<evidence type="ECO:0000256" key="5">
    <source>
        <dbReference type="SAM" id="Phobius"/>
    </source>
</evidence>
<dbReference type="PANTHER" id="PTHR10283">
    <property type="entry name" value="SOLUTE CARRIER FAMILY 13 MEMBER"/>
    <property type="match status" value="1"/>
</dbReference>
<feature type="transmembrane region" description="Helical" evidence="5">
    <location>
        <begin position="41"/>
        <end position="71"/>
    </location>
</feature>
<sequence>VVTLAMGGIALGKAVDSSGLLAEIAGTISPHLEALSPFYCLVLFSGIVLVVASFISHTVGALIILPVVLQVGASLPDPRPRTMVMAAALMCSGAMGLPVSSFPNMNAISLEGPTGVPWLKVTDFLKVGLPASVAAWIAVLVVAYPIMEVLDFH</sequence>
<evidence type="ECO:0000256" key="2">
    <source>
        <dbReference type="ARBA" id="ARBA00022692"/>
    </source>
</evidence>
<accession>A0A4P9WD59</accession>
<evidence type="ECO:0000256" key="1">
    <source>
        <dbReference type="ARBA" id="ARBA00004141"/>
    </source>
</evidence>
<evidence type="ECO:0000256" key="4">
    <source>
        <dbReference type="ARBA" id="ARBA00023136"/>
    </source>
</evidence>
<dbReference type="Proteomes" id="UP000269721">
    <property type="component" value="Unassembled WGS sequence"/>
</dbReference>
<feature type="transmembrane region" description="Helical" evidence="5">
    <location>
        <begin position="83"/>
        <end position="104"/>
    </location>
</feature>
<evidence type="ECO:0008006" key="8">
    <source>
        <dbReference type="Google" id="ProtNLM"/>
    </source>
</evidence>
<organism evidence="6 7">
    <name type="scientific">Blyttiomyces helicus</name>
    <dbReference type="NCBI Taxonomy" id="388810"/>
    <lineage>
        <taxon>Eukaryota</taxon>
        <taxon>Fungi</taxon>
        <taxon>Fungi incertae sedis</taxon>
        <taxon>Chytridiomycota</taxon>
        <taxon>Chytridiomycota incertae sedis</taxon>
        <taxon>Chytridiomycetes</taxon>
        <taxon>Chytridiomycetes incertae sedis</taxon>
        <taxon>Blyttiomyces</taxon>
    </lineage>
</organism>
<dbReference type="GO" id="GO:0005886">
    <property type="term" value="C:plasma membrane"/>
    <property type="evidence" value="ECO:0007669"/>
    <property type="project" value="TreeGrafter"/>
</dbReference>
<keyword evidence="2 5" id="KW-0812">Transmembrane</keyword>
<comment type="subcellular location">
    <subcellularLocation>
        <location evidence="1">Membrane</location>
        <topology evidence="1">Multi-pass membrane protein</topology>
    </subcellularLocation>
</comment>
<feature type="non-terminal residue" evidence="6">
    <location>
        <position position="1"/>
    </location>
</feature>
<dbReference type="GO" id="GO:0006817">
    <property type="term" value="P:phosphate ion transport"/>
    <property type="evidence" value="ECO:0007669"/>
    <property type="project" value="TreeGrafter"/>
</dbReference>
<proteinExistence type="predicted"/>
<feature type="transmembrane region" description="Helical" evidence="5">
    <location>
        <begin position="124"/>
        <end position="147"/>
    </location>
</feature>
<dbReference type="GO" id="GO:0005315">
    <property type="term" value="F:phosphate transmembrane transporter activity"/>
    <property type="evidence" value="ECO:0007669"/>
    <property type="project" value="TreeGrafter"/>
</dbReference>
<dbReference type="PANTHER" id="PTHR10283:SF92">
    <property type="entry name" value="LOW-AFFINITY PHOSPHATE TRANSPORTER PHO91"/>
    <property type="match status" value="1"/>
</dbReference>
<dbReference type="GO" id="GO:0006797">
    <property type="term" value="P:polyphosphate metabolic process"/>
    <property type="evidence" value="ECO:0007669"/>
    <property type="project" value="TreeGrafter"/>
</dbReference>
<keyword evidence="3 5" id="KW-1133">Transmembrane helix</keyword>
<dbReference type="EMBL" id="KZ996252">
    <property type="protein sequence ID" value="RKO89158.1"/>
    <property type="molecule type" value="Genomic_DNA"/>
</dbReference>
<dbReference type="AlphaFoldDB" id="A0A4P9WD59"/>
<dbReference type="OrthoDB" id="10260443at2759"/>
<evidence type="ECO:0000313" key="6">
    <source>
        <dbReference type="EMBL" id="RKO89158.1"/>
    </source>
</evidence>
<protein>
    <recommendedName>
        <fullName evidence="8">Sodium/sulfate symporter</fullName>
    </recommendedName>
</protein>
<name>A0A4P9WD59_9FUNG</name>
<keyword evidence="4 5" id="KW-0472">Membrane</keyword>
<keyword evidence="7" id="KW-1185">Reference proteome</keyword>
<gene>
    <name evidence="6" type="ORF">BDK51DRAFT_20662</name>
</gene>
<evidence type="ECO:0000313" key="7">
    <source>
        <dbReference type="Proteomes" id="UP000269721"/>
    </source>
</evidence>